<dbReference type="Proteomes" id="UP001634394">
    <property type="component" value="Unassembled WGS sequence"/>
</dbReference>
<evidence type="ECO:0000256" key="6">
    <source>
        <dbReference type="ARBA" id="ARBA00045572"/>
    </source>
</evidence>
<evidence type="ECO:0000256" key="2">
    <source>
        <dbReference type="ARBA" id="ARBA00009054"/>
    </source>
</evidence>
<feature type="region of interest" description="Disordered" evidence="10">
    <location>
        <begin position="44"/>
        <end position="65"/>
    </location>
</feature>
<dbReference type="InterPro" id="IPR009012">
    <property type="entry name" value="GrpE_head"/>
</dbReference>
<comment type="function">
    <text evidence="6">Essential component of the PAM complex, a complex required for the translocation of transit peptide-containing proteins from the inner membrane into the mitochondrial matrix in an ATP-dependent manner. Seems to control the nucleotide-dependent binding of mitochondrial HSP70 to substrate proteins.</text>
</comment>
<dbReference type="Gene3D" id="3.90.20.20">
    <property type="match status" value="1"/>
</dbReference>
<dbReference type="InterPro" id="IPR013805">
    <property type="entry name" value="GrpE_CC"/>
</dbReference>
<proteinExistence type="inferred from homology"/>
<evidence type="ECO:0000256" key="4">
    <source>
        <dbReference type="ARBA" id="ARBA00023128"/>
    </source>
</evidence>
<comment type="similarity">
    <text evidence="2 8">Belongs to the GrpE family.</text>
</comment>
<dbReference type="FunFam" id="3.90.20.20:FF:000003">
    <property type="entry name" value="GrpE protein homolog"/>
    <property type="match status" value="1"/>
</dbReference>
<reference evidence="11 12" key="1">
    <citation type="submission" date="2024-11" db="EMBL/GenBank/DDBJ databases">
        <title>Chromosome-level genome assembly of the freshwater bivalve Anodonta woodiana.</title>
        <authorList>
            <person name="Chen X."/>
        </authorList>
    </citation>
    <scope>NUCLEOTIDE SEQUENCE [LARGE SCALE GENOMIC DNA]</scope>
    <source>
        <strain evidence="11">MN2024</strain>
        <tissue evidence="11">Gills</tissue>
    </source>
</reference>
<dbReference type="FunFam" id="2.30.22.10:FF:000002">
    <property type="entry name" value="GrpE protein homolog"/>
    <property type="match status" value="1"/>
</dbReference>
<feature type="compositionally biased region" description="Basic and acidic residues" evidence="10">
    <location>
        <begin position="49"/>
        <end position="65"/>
    </location>
</feature>
<comment type="caution">
    <text evidence="11">The sequence shown here is derived from an EMBL/GenBank/DDBJ whole genome shotgun (WGS) entry which is preliminary data.</text>
</comment>
<protein>
    <recommendedName>
        <fullName evidence="7">GrpE protein homolog</fullName>
    </recommendedName>
</protein>
<keyword evidence="12" id="KW-1185">Reference proteome</keyword>
<dbReference type="PROSITE" id="PS01071">
    <property type="entry name" value="GRPE"/>
    <property type="match status" value="1"/>
</dbReference>
<evidence type="ECO:0000256" key="9">
    <source>
        <dbReference type="SAM" id="Coils"/>
    </source>
</evidence>
<dbReference type="GO" id="GO:0005759">
    <property type="term" value="C:mitochondrial matrix"/>
    <property type="evidence" value="ECO:0007669"/>
    <property type="project" value="UniProtKB-SubCell"/>
</dbReference>
<sequence>MQVAMAVVGSMCVRSLRRLSQCTRSAFLNSSIYRCGAYRLSSTAAETNNKPEEQAAAEKKEGPTEAEKALLAEKEVLQAEVKEYKDKYMRALAETENVRQRMKKQIDDAKIYGIQGFCKDLINVADILGKATESVPKEQLTDQNIHLKNLFEGLTMTDSELRKVFIKHGLVKIDPKEGDKFDPFIHEALFQVPKPENKETGTIALISKTGYKLQDRTIRPALVGVFQ</sequence>
<dbReference type="AlphaFoldDB" id="A0ABD3VU33"/>
<dbReference type="Gene3D" id="2.30.22.10">
    <property type="entry name" value="Head domain of nucleotide exchange factor GrpE"/>
    <property type="match status" value="1"/>
</dbReference>
<dbReference type="PRINTS" id="PR00773">
    <property type="entry name" value="GRPEPROTEIN"/>
</dbReference>
<keyword evidence="9" id="KW-0175">Coiled coil</keyword>
<dbReference type="SUPFAM" id="SSF51064">
    <property type="entry name" value="Head domain of nucleotide exchange factor GrpE"/>
    <property type="match status" value="1"/>
</dbReference>
<evidence type="ECO:0000256" key="8">
    <source>
        <dbReference type="RuleBase" id="RU004478"/>
    </source>
</evidence>
<evidence type="ECO:0000256" key="1">
    <source>
        <dbReference type="ARBA" id="ARBA00004305"/>
    </source>
</evidence>
<dbReference type="CDD" id="cd00446">
    <property type="entry name" value="GrpE"/>
    <property type="match status" value="1"/>
</dbReference>
<dbReference type="PANTHER" id="PTHR21237:SF23">
    <property type="entry name" value="GRPE PROTEIN HOMOLOG, MITOCHONDRIAL"/>
    <property type="match status" value="1"/>
</dbReference>
<dbReference type="InterPro" id="IPR000740">
    <property type="entry name" value="GrpE"/>
</dbReference>
<keyword evidence="4 7" id="KW-0496">Mitochondrion</keyword>
<evidence type="ECO:0000313" key="12">
    <source>
        <dbReference type="Proteomes" id="UP001634394"/>
    </source>
</evidence>
<feature type="coiled-coil region" evidence="9">
    <location>
        <begin position="67"/>
        <end position="112"/>
    </location>
</feature>
<evidence type="ECO:0000256" key="10">
    <source>
        <dbReference type="SAM" id="MobiDB-lite"/>
    </source>
</evidence>
<dbReference type="Pfam" id="PF01025">
    <property type="entry name" value="GrpE"/>
    <property type="match status" value="1"/>
</dbReference>
<evidence type="ECO:0000256" key="5">
    <source>
        <dbReference type="ARBA" id="ARBA00023186"/>
    </source>
</evidence>
<comment type="subcellular location">
    <subcellularLocation>
        <location evidence="1 7">Mitochondrion matrix</location>
    </subcellularLocation>
</comment>
<name>A0ABD3VU33_SINWO</name>
<dbReference type="GO" id="GO:0042802">
    <property type="term" value="F:identical protein binding"/>
    <property type="evidence" value="ECO:0007669"/>
    <property type="project" value="UniProtKB-ARBA"/>
</dbReference>
<dbReference type="PANTHER" id="PTHR21237">
    <property type="entry name" value="GRPE PROTEIN"/>
    <property type="match status" value="1"/>
</dbReference>
<organism evidence="11 12">
    <name type="scientific">Sinanodonta woodiana</name>
    <name type="common">Chinese pond mussel</name>
    <name type="synonym">Anodonta woodiana</name>
    <dbReference type="NCBI Taxonomy" id="1069815"/>
    <lineage>
        <taxon>Eukaryota</taxon>
        <taxon>Metazoa</taxon>
        <taxon>Spiralia</taxon>
        <taxon>Lophotrochozoa</taxon>
        <taxon>Mollusca</taxon>
        <taxon>Bivalvia</taxon>
        <taxon>Autobranchia</taxon>
        <taxon>Heteroconchia</taxon>
        <taxon>Palaeoheterodonta</taxon>
        <taxon>Unionida</taxon>
        <taxon>Unionoidea</taxon>
        <taxon>Unionidae</taxon>
        <taxon>Unioninae</taxon>
        <taxon>Sinanodonta</taxon>
    </lineage>
</organism>
<accession>A0ABD3VU33</accession>
<evidence type="ECO:0000256" key="7">
    <source>
        <dbReference type="RuleBase" id="RU000640"/>
    </source>
</evidence>
<dbReference type="HAMAP" id="MF_01151">
    <property type="entry name" value="GrpE"/>
    <property type="match status" value="1"/>
</dbReference>
<evidence type="ECO:0000313" key="11">
    <source>
        <dbReference type="EMBL" id="KAL3864961.1"/>
    </source>
</evidence>
<gene>
    <name evidence="11" type="ORF">ACJMK2_006602</name>
</gene>
<keyword evidence="5 7" id="KW-0143">Chaperone</keyword>
<keyword evidence="3" id="KW-0809">Transit peptide</keyword>
<dbReference type="SUPFAM" id="SSF58014">
    <property type="entry name" value="Coiled-coil domain of nucleotide exchange factor GrpE"/>
    <property type="match status" value="1"/>
</dbReference>
<evidence type="ECO:0000256" key="3">
    <source>
        <dbReference type="ARBA" id="ARBA00022946"/>
    </source>
</evidence>
<dbReference type="EMBL" id="JBJQND010000010">
    <property type="protein sequence ID" value="KAL3864961.1"/>
    <property type="molecule type" value="Genomic_DNA"/>
</dbReference>